<dbReference type="AlphaFoldDB" id="A0A6P2C371"/>
<name>A0A6P2C371_9ACTN</name>
<gene>
    <name evidence="1" type="ORF">EAS64_13955</name>
</gene>
<dbReference type="RefSeq" id="WP_145853311.1">
    <property type="nucleotide sequence ID" value="NZ_RPFW01000002.1"/>
</dbReference>
<dbReference type="Proteomes" id="UP000460272">
    <property type="component" value="Unassembled WGS sequence"/>
</dbReference>
<reference evidence="1 2" key="1">
    <citation type="submission" date="2018-11" db="EMBL/GenBank/DDBJ databases">
        <title>Trebonia kvetii gen.nov., sp.nov., a novel acidophilic actinobacterium, and proposal of the new actinobacterial family Treboniaceae fam. nov.</title>
        <authorList>
            <person name="Rapoport D."/>
            <person name="Sagova-Mareckova M."/>
            <person name="Sedlacek I."/>
            <person name="Provaznik J."/>
            <person name="Kralova S."/>
            <person name="Pavlinic D."/>
            <person name="Benes V."/>
            <person name="Kopecky J."/>
        </authorList>
    </citation>
    <scope>NUCLEOTIDE SEQUENCE [LARGE SCALE GENOMIC DNA]</scope>
    <source>
        <strain evidence="1 2">15Tr583</strain>
    </source>
</reference>
<keyword evidence="2" id="KW-1185">Reference proteome</keyword>
<dbReference type="OrthoDB" id="9943570at2"/>
<evidence type="ECO:0000313" key="1">
    <source>
        <dbReference type="EMBL" id="TVZ05610.1"/>
    </source>
</evidence>
<sequence length="108" mass="12161">MWVWSEDSGALEISLGPGRLMGAYTAGVADDAWGDLPMPMLSNPRVRFWFTERGWRAYGLRVAAGARASGRAFRVIRRKNPPRSAVVYRDDWQVALLPDRQEPAGVNW</sequence>
<dbReference type="EMBL" id="RPFW01000002">
    <property type="protein sequence ID" value="TVZ05610.1"/>
    <property type="molecule type" value="Genomic_DNA"/>
</dbReference>
<evidence type="ECO:0000313" key="2">
    <source>
        <dbReference type="Proteomes" id="UP000460272"/>
    </source>
</evidence>
<accession>A0A6P2C371</accession>
<proteinExistence type="predicted"/>
<protein>
    <submittedName>
        <fullName evidence="1">Uncharacterized protein</fullName>
    </submittedName>
</protein>
<comment type="caution">
    <text evidence="1">The sequence shown here is derived from an EMBL/GenBank/DDBJ whole genome shotgun (WGS) entry which is preliminary data.</text>
</comment>
<organism evidence="1 2">
    <name type="scientific">Trebonia kvetii</name>
    <dbReference type="NCBI Taxonomy" id="2480626"/>
    <lineage>
        <taxon>Bacteria</taxon>
        <taxon>Bacillati</taxon>
        <taxon>Actinomycetota</taxon>
        <taxon>Actinomycetes</taxon>
        <taxon>Streptosporangiales</taxon>
        <taxon>Treboniaceae</taxon>
        <taxon>Trebonia</taxon>
    </lineage>
</organism>